<dbReference type="Proteomes" id="UP000236755">
    <property type="component" value="Unassembled WGS sequence"/>
</dbReference>
<evidence type="ECO:0000313" key="2">
    <source>
        <dbReference type="EMBL" id="SDZ74990.1"/>
    </source>
</evidence>
<evidence type="ECO:0000313" key="3">
    <source>
        <dbReference type="Proteomes" id="UP000236755"/>
    </source>
</evidence>
<reference evidence="2 3" key="1">
    <citation type="submission" date="2016-10" db="EMBL/GenBank/DDBJ databases">
        <authorList>
            <person name="de Groot N.N."/>
        </authorList>
    </citation>
    <scope>NUCLEOTIDE SEQUENCE [LARGE SCALE GENOMIC DNA]</scope>
    <source>
        <strain evidence="2 3">CGMCC 1.8712</strain>
    </source>
</reference>
<sequence length="62" mass="5915">MGMALDAVETDKGVGLSVLFGIFAAVGALVMVAGPGQSTKAAGFALAVGAALCSVVAVQAYA</sequence>
<keyword evidence="1" id="KW-0812">Transmembrane</keyword>
<name>A0A1H3VJN8_9EURY</name>
<dbReference type="InterPro" id="IPR055947">
    <property type="entry name" value="DUF7525"/>
</dbReference>
<evidence type="ECO:0000256" key="1">
    <source>
        <dbReference type="SAM" id="Phobius"/>
    </source>
</evidence>
<dbReference type="AlphaFoldDB" id="A0A1H3VJN8"/>
<dbReference type="Pfam" id="PF24369">
    <property type="entry name" value="DUF7525"/>
    <property type="match status" value="1"/>
</dbReference>
<proteinExistence type="predicted"/>
<feature type="transmembrane region" description="Helical" evidence="1">
    <location>
        <begin position="13"/>
        <end position="34"/>
    </location>
</feature>
<organism evidence="2 3">
    <name type="scientific">Haloplanus vescus</name>
    <dbReference type="NCBI Taxonomy" id="555874"/>
    <lineage>
        <taxon>Archaea</taxon>
        <taxon>Methanobacteriati</taxon>
        <taxon>Methanobacteriota</taxon>
        <taxon>Stenosarchaea group</taxon>
        <taxon>Halobacteria</taxon>
        <taxon>Halobacteriales</taxon>
        <taxon>Haloferacaceae</taxon>
        <taxon>Haloplanus</taxon>
    </lineage>
</organism>
<protein>
    <submittedName>
        <fullName evidence="2">Uncharacterized protein</fullName>
    </submittedName>
</protein>
<keyword evidence="1" id="KW-1133">Transmembrane helix</keyword>
<gene>
    <name evidence="2" type="ORF">SAMN04488065_0020</name>
</gene>
<feature type="transmembrane region" description="Helical" evidence="1">
    <location>
        <begin position="41"/>
        <end position="61"/>
    </location>
</feature>
<keyword evidence="1" id="KW-0472">Membrane</keyword>
<keyword evidence="3" id="KW-1185">Reference proteome</keyword>
<dbReference type="EMBL" id="FNQT01000001">
    <property type="protein sequence ID" value="SDZ74990.1"/>
    <property type="molecule type" value="Genomic_DNA"/>
</dbReference>
<accession>A0A1H3VJN8</accession>
<dbReference type="STRING" id="555874.SAMN04488065_0020"/>